<comment type="subcellular location">
    <subcellularLocation>
        <location evidence="1">Nucleus</location>
    </subcellularLocation>
</comment>
<dbReference type="PANTHER" id="PTHR12040:SF0">
    <property type="entry name" value="HISTONE CHAPERONE ASF1"/>
    <property type="match status" value="1"/>
</dbReference>
<keyword evidence="5" id="KW-0143">Chaperone</keyword>
<accession>D2VHP4</accession>
<organism evidence="8">
    <name type="scientific">Naegleria gruberi</name>
    <name type="common">Amoeba</name>
    <dbReference type="NCBI Taxonomy" id="5762"/>
    <lineage>
        <taxon>Eukaryota</taxon>
        <taxon>Discoba</taxon>
        <taxon>Heterolobosea</taxon>
        <taxon>Tetramitia</taxon>
        <taxon>Eutetramitia</taxon>
        <taxon>Vahlkampfiidae</taxon>
        <taxon>Naegleria</taxon>
    </lineage>
</organism>
<dbReference type="EMBL" id="GG738872">
    <property type="protein sequence ID" value="EFC43712.1"/>
    <property type="molecule type" value="Genomic_DNA"/>
</dbReference>
<dbReference type="STRING" id="5762.D2VHP4"/>
<comment type="similarity">
    <text evidence="2">Belongs to the ASF1 family.</text>
</comment>
<evidence type="ECO:0000313" key="8">
    <source>
        <dbReference type="Proteomes" id="UP000006671"/>
    </source>
</evidence>
<dbReference type="AlphaFoldDB" id="D2VHP4"/>
<dbReference type="OrthoDB" id="29755at2759"/>
<evidence type="ECO:0000256" key="5">
    <source>
        <dbReference type="ARBA" id="ARBA00023186"/>
    </source>
</evidence>
<dbReference type="KEGG" id="ngr:NAEGRDRAFT_68398"/>
<keyword evidence="8" id="KW-1185">Reference proteome</keyword>
<dbReference type="InterPro" id="IPR006818">
    <property type="entry name" value="ASF1-like"/>
</dbReference>
<keyword evidence="4" id="KW-0804">Transcription</keyword>
<dbReference type="PANTHER" id="PTHR12040">
    <property type="entry name" value="ANTI-SILENCING PROTEIN 1"/>
    <property type="match status" value="1"/>
</dbReference>
<name>D2VHP4_NAEGR</name>
<dbReference type="GeneID" id="8862222"/>
<keyword evidence="6" id="KW-0539">Nucleus</keyword>
<dbReference type="VEuPathDB" id="AmoebaDB:NAEGRDRAFT_68398"/>
<reference evidence="7 8" key="1">
    <citation type="journal article" date="2010" name="Cell">
        <title>The genome of Naegleria gruberi illuminates early eukaryotic versatility.</title>
        <authorList>
            <person name="Fritz-Laylin L.K."/>
            <person name="Prochnik S.E."/>
            <person name="Ginger M.L."/>
            <person name="Dacks J.B."/>
            <person name="Carpenter M.L."/>
            <person name="Field M.C."/>
            <person name="Kuo A."/>
            <person name="Paredez A."/>
            <person name="Chapman J."/>
            <person name="Pham J."/>
            <person name="Shu S."/>
            <person name="Neupane R."/>
            <person name="Cipriano M."/>
            <person name="Mancuso J."/>
            <person name="Tu H."/>
            <person name="Salamov A."/>
            <person name="Lindquist E."/>
            <person name="Shapiro H."/>
            <person name="Lucas S."/>
            <person name="Grigoriev I.V."/>
            <person name="Cande W.Z."/>
            <person name="Fulton C."/>
            <person name="Rokhsar D.S."/>
            <person name="Dawson S.C."/>
        </authorList>
    </citation>
    <scope>NUCLEOTIDE SEQUENCE [LARGE SCALE GENOMIC DNA]</scope>
    <source>
        <strain evidence="7 8">NEG-M</strain>
    </source>
</reference>
<protein>
    <submittedName>
        <fullName evidence="7">Predicted protein</fullName>
    </submittedName>
</protein>
<dbReference type="SUPFAM" id="SSF101546">
    <property type="entry name" value="ASF1-like"/>
    <property type="match status" value="1"/>
</dbReference>
<dbReference type="RefSeq" id="XP_002676456.1">
    <property type="nucleotide sequence ID" value="XM_002676410.1"/>
</dbReference>
<dbReference type="GO" id="GO:0006335">
    <property type="term" value="P:DNA replication-dependent chromatin assembly"/>
    <property type="evidence" value="ECO:0007669"/>
    <property type="project" value="TreeGrafter"/>
</dbReference>
<evidence type="ECO:0000313" key="7">
    <source>
        <dbReference type="EMBL" id="EFC43712.1"/>
    </source>
</evidence>
<evidence type="ECO:0000256" key="2">
    <source>
        <dbReference type="ARBA" id="ARBA00006051"/>
    </source>
</evidence>
<dbReference type="OMA" id="DYADQEM"/>
<proteinExistence type="inferred from homology"/>
<evidence type="ECO:0000256" key="6">
    <source>
        <dbReference type="ARBA" id="ARBA00023242"/>
    </source>
</evidence>
<dbReference type="InParanoid" id="D2VHP4"/>
<dbReference type="eggNOG" id="KOG3265">
    <property type="taxonomic scope" value="Eukaryota"/>
</dbReference>
<sequence>MTKVKLTNVEVKNNPTKFTDNIELDVTLECMEEISSDLDLELVYVGSSASADEDQVLESVSVGPVKVGTNKFVVTAPAPNVEKISASDLLDCTVLLLKVSYNNQLFSQVGYFVSNQYTDKELQEAPPSKPIVEKLVRTLNDKPRVTTFQIEW</sequence>
<evidence type="ECO:0000256" key="1">
    <source>
        <dbReference type="ARBA" id="ARBA00004123"/>
    </source>
</evidence>
<evidence type="ECO:0000256" key="3">
    <source>
        <dbReference type="ARBA" id="ARBA00023015"/>
    </source>
</evidence>
<dbReference type="GO" id="GO:0000785">
    <property type="term" value="C:chromatin"/>
    <property type="evidence" value="ECO:0007669"/>
    <property type="project" value="TreeGrafter"/>
</dbReference>
<dbReference type="Gene3D" id="2.60.40.1490">
    <property type="entry name" value="Histone chaperone ASF1-like"/>
    <property type="match status" value="1"/>
</dbReference>
<dbReference type="GO" id="GO:0005634">
    <property type="term" value="C:nucleus"/>
    <property type="evidence" value="ECO:0007669"/>
    <property type="project" value="UniProtKB-SubCell"/>
</dbReference>
<keyword evidence="3" id="KW-0805">Transcription regulation</keyword>
<dbReference type="InterPro" id="IPR036747">
    <property type="entry name" value="ASF1-like_sf"/>
</dbReference>
<dbReference type="Proteomes" id="UP000006671">
    <property type="component" value="Unassembled WGS sequence"/>
</dbReference>
<gene>
    <name evidence="7" type="ORF">NAEGRDRAFT_68398</name>
</gene>
<evidence type="ECO:0000256" key="4">
    <source>
        <dbReference type="ARBA" id="ARBA00023163"/>
    </source>
</evidence>
<dbReference type="GO" id="GO:0042393">
    <property type="term" value="F:histone binding"/>
    <property type="evidence" value="ECO:0007669"/>
    <property type="project" value="TreeGrafter"/>
</dbReference>
<dbReference type="FunCoup" id="D2VHP4">
    <property type="interactions" value="409"/>
</dbReference>
<dbReference type="Pfam" id="PF04729">
    <property type="entry name" value="ASF1_hist_chap"/>
    <property type="match status" value="1"/>
</dbReference>